<dbReference type="Gene3D" id="2.40.160.20">
    <property type="match status" value="1"/>
</dbReference>
<dbReference type="HAMAP" id="MF_00775">
    <property type="entry name" value="UPF0311"/>
    <property type="match status" value="1"/>
</dbReference>
<evidence type="ECO:0000313" key="3">
    <source>
        <dbReference type="Proteomes" id="UP000320160"/>
    </source>
</evidence>
<comment type="similarity">
    <text evidence="1">Belongs to the UPF0311 family.</text>
</comment>
<dbReference type="AlphaFoldDB" id="A0A553WBN8"/>
<dbReference type="InterPro" id="IPR020915">
    <property type="entry name" value="UPF0311"/>
</dbReference>
<evidence type="ECO:0000313" key="2">
    <source>
        <dbReference type="EMBL" id="TSB02109.1"/>
    </source>
</evidence>
<dbReference type="Pfam" id="PF11578">
    <property type="entry name" value="DUF3237"/>
    <property type="match status" value="1"/>
</dbReference>
<keyword evidence="3" id="KW-1185">Reference proteome</keyword>
<dbReference type="EMBL" id="VKKU01000002">
    <property type="protein sequence ID" value="TSB02109.1"/>
    <property type="molecule type" value="Genomic_DNA"/>
</dbReference>
<dbReference type="RefSeq" id="WP_143777327.1">
    <property type="nucleotide sequence ID" value="NZ_VKKU01000002.1"/>
</dbReference>
<dbReference type="OrthoDB" id="5294829at2"/>
<dbReference type="PANTHER" id="PTHR37315:SF1">
    <property type="entry name" value="UPF0311 PROTEIN BLR7842"/>
    <property type="match status" value="1"/>
</dbReference>
<accession>A0A553WBN8</accession>
<sequence>MPMDHLAHKHLVTLTLDVDFRSMLVIGSTPGGLRRIAPVTGGRFSGERMNGTVLPGADWVINRSDGVMVIDVRLALETDDSALIYLTYQGRFLASAEAMTRFSKGELLKPGEYSLVIVAKFECGDEQYAWLNNVITVGTGQQMAHGPVYSLFEIG</sequence>
<name>A0A553WBN8_9SPHN</name>
<organism evidence="2 3">
    <name type="scientific">Sphingorhabdus contaminans</name>
    <dbReference type="NCBI Taxonomy" id="1343899"/>
    <lineage>
        <taxon>Bacteria</taxon>
        <taxon>Pseudomonadati</taxon>
        <taxon>Pseudomonadota</taxon>
        <taxon>Alphaproteobacteria</taxon>
        <taxon>Sphingomonadales</taxon>
        <taxon>Sphingomonadaceae</taxon>
        <taxon>Sphingorhabdus</taxon>
    </lineage>
</organism>
<gene>
    <name evidence="2" type="ORF">FOM92_13345</name>
</gene>
<protein>
    <recommendedName>
        <fullName evidence="1">UPF0311 protein FOM92_13345</fullName>
    </recommendedName>
</protein>
<comment type="caution">
    <text evidence="2">The sequence shown here is derived from an EMBL/GenBank/DDBJ whole genome shotgun (WGS) entry which is preliminary data.</text>
</comment>
<proteinExistence type="inferred from homology"/>
<dbReference type="PANTHER" id="PTHR37315">
    <property type="entry name" value="UPF0311 PROTEIN BLR7842"/>
    <property type="match status" value="1"/>
</dbReference>
<dbReference type="Proteomes" id="UP000320160">
    <property type="component" value="Unassembled WGS sequence"/>
</dbReference>
<evidence type="ECO:0000256" key="1">
    <source>
        <dbReference type="HAMAP-Rule" id="MF_00775"/>
    </source>
</evidence>
<reference evidence="2 3" key="1">
    <citation type="submission" date="2019-07" db="EMBL/GenBank/DDBJ databases">
        <authorList>
            <person name="Park M."/>
        </authorList>
    </citation>
    <scope>NUCLEOTIDE SEQUENCE [LARGE SCALE GENOMIC DNA]</scope>
    <source>
        <strain evidence="2 3">KCTC32445</strain>
    </source>
</reference>